<evidence type="ECO:0000256" key="7">
    <source>
        <dbReference type="ARBA" id="ARBA00047899"/>
    </source>
</evidence>
<dbReference type="Proteomes" id="UP000813215">
    <property type="component" value="Unassembled WGS sequence"/>
</dbReference>
<dbReference type="EMBL" id="JAHHHW010000075">
    <property type="protein sequence ID" value="MBW4431871.1"/>
    <property type="molecule type" value="Genomic_DNA"/>
</dbReference>
<evidence type="ECO:0000256" key="9">
    <source>
        <dbReference type="PROSITE-ProRule" id="PRU10141"/>
    </source>
</evidence>
<reference evidence="12" key="1">
    <citation type="submission" date="2021-05" db="EMBL/GenBank/DDBJ databases">
        <authorList>
            <person name="Pietrasiak N."/>
            <person name="Ward R."/>
            <person name="Stajich J.E."/>
            <person name="Kurbessoian T."/>
        </authorList>
    </citation>
    <scope>NUCLEOTIDE SEQUENCE</scope>
    <source>
        <strain evidence="12">HA4357-MV3</strain>
    </source>
</reference>
<keyword evidence="2 12" id="KW-0723">Serine/threonine-protein kinase</keyword>
<evidence type="ECO:0000313" key="12">
    <source>
        <dbReference type="EMBL" id="MBW4431871.1"/>
    </source>
</evidence>
<reference evidence="12" key="2">
    <citation type="journal article" date="2022" name="Microbiol. Resour. Announc.">
        <title>Metagenome Sequencing to Explore Phylogenomics of Terrestrial Cyanobacteria.</title>
        <authorList>
            <person name="Ward R.D."/>
            <person name="Stajich J.E."/>
            <person name="Johansen J.R."/>
            <person name="Huntemann M."/>
            <person name="Clum A."/>
            <person name="Foster B."/>
            <person name="Foster B."/>
            <person name="Roux S."/>
            <person name="Palaniappan K."/>
            <person name="Varghese N."/>
            <person name="Mukherjee S."/>
            <person name="Reddy T.B.K."/>
            <person name="Daum C."/>
            <person name="Copeland A."/>
            <person name="Chen I.A."/>
            <person name="Ivanova N.N."/>
            <person name="Kyrpides N.C."/>
            <person name="Shapiro N."/>
            <person name="Eloe-Fadrosh E.A."/>
            <person name="Pietrasiak N."/>
        </authorList>
    </citation>
    <scope>NUCLEOTIDE SEQUENCE</scope>
    <source>
        <strain evidence="12">HA4357-MV3</strain>
    </source>
</reference>
<feature type="region of interest" description="Disordered" evidence="10">
    <location>
        <begin position="570"/>
        <end position="596"/>
    </location>
</feature>
<dbReference type="PROSITE" id="PS00107">
    <property type="entry name" value="PROTEIN_KINASE_ATP"/>
    <property type="match status" value="1"/>
</dbReference>
<proteinExistence type="predicted"/>
<comment type="catalytic activity">
    <reaction evidence="8">
        <text>L-seryl-[protein] + ATP = O-phospho-L-seryl-[protein] + ADP + H(+)</text>
        <dbReference type="Rhea" id="RHEA:17989"/>
        <dbReference type="Rhea" id="RHEA-COMP:9863"/>
        <dbReference type="Rhea" id="RHEA-COMP:11604"/>
        <dbReference type="ChEBI" id="CHEBI:15378"/>
        <dbReference type="ChEBI" id="CHEBI:29999"/>
        <dbReference type="ChEBI" id="CHEBI:30616"/>
        <dbReference type="ChEBI" id="CHEBI:83421"/>
        <dbReference type="ChEBI" id="CHEBI:456216"/>
        <dbReference type="EC" id="2.7.11.1"/>
    </reaction>
</comment>
<feature type="compositionally biased region" description="Polar residues" evidence="10">
    <location>
        <begin position="585"/>
        <end position="596"/>
    </location>
</feature>
<dbReference type="SMART" id="SM00220">
    <property type="entry name" value="S_TKc"/>
    <property type="match status" value="1"/>
</dbReference>
<name>A0A9E3H894_9NOST</name>
<evidence type="ECO:0000259" key="11">
    <source>
        <dbReference type="PROSITE" id="PS50011"/>
    </source>
</evidence>
<evidence type="ECO:0000256" key="1">
    <source>
        <dbReference type="ARBA" id="ARBA00012513"/>
    </source>
</evidence>
<feature type="binding site" evidence="9">
    <location>
        <position position="45"/>
    </location>
    <ligand>
        <name>ATP</name>
        <dbReference type="ChEBI" id="CHEBI:30616"/>
    </ligand>
</feature>
<evidence type="ECO:0000256" key="6">
    <source>
        <dbReference type="ARBA" id="ARBA00022840"/>
    </source>
</evidence>
<dbReference type="EC" id="2.7.11.1" evidence="1"/>
<sequence>MAYHMIGQVLQGQYQIVQSLGAGVFGQTYVAIDVEQPHQPKCVIKQLKVSSSQPAYLQSLRLHFLTETETLKHLGHHDQIPQLIACFEENERFYLVQEFIEGHALTAELPINQRSDYLWAEYEIIQFLKDVLEILKFVHSQGVIHCDVKPENLVRRASDGKLVLIDFGSIQPINFGADTVLPIYRVPVTSLGYIPPEQFIDQTQPNSDIYALGMIAIQALTGLSPLQLKIDPHSNEFLWRSYHTPISDYLAAILSQMIRYNYKDRFQSVPEILRALEQMSMEYYPVQTIDLQYATSINSNSSSEQKNNVVREDVSTKSPPLLTGMRVGLLANSLVMGFGVYSLMNSPAYSGTETLYKATEEFQDGDLEEAIALAKSIPLKSNVYPEAQSTIEEWQRQWQLATEQYLLAKQALEQEQWSEVIHAASQIPDILYWQSKTDPIVKQAQAKIETQTNNLLSRAYEKAGNKDFSTALEYLQQIPQENSVNHLVQQKLTEYQQKQHIRAIFLLQQAYNKAEIGEFNTAVNFLQQVPKNSSVYATAQAKLEEYVQKQRLQGKNQKVAPPKVVATLSKETSTSKSFEPGSLMQEVNITPNTTSL</sequence>
<keyword evidence="4 9" id="KW-0547">Nucleotide-binding</keyword>
<evidence type="ECO:0000256" key="8">
    <source>
        <dbReference type="ARBA" id="ARBA00048679"/>
    </source>
</evidence>
<keyword evidence="6 9" id="KW-0067">ATP-binding</keyword>
<dbReference type="InterPro" id="IPR000719">
    <property type="entry name" value="Prot_kinase_dom"/>
</dbReference>
<dbReference type="GO" id="GO:0004674">
    <property type="term" value="F:protein serine/threonine kinase activity"/>
    <property type="evidence" value="ECO:0007669"/>
    <property type="project" value="UniProtKB-KW"/>
</dbReference>
<evidence type="ECO:0000256" key="4">
    <source>
        <dbReference type="ARBA" id="ARBA00022741"/>
    </source>
</evidence>
<dbReference type="AlphaFoldDB" id="A0A9E3H894"/>
<dbReference type="PANTHER" id="PTHR24363:SF0">
    <property type="entry name" value="SERINE_THREONINE KINASE LIKE DOMAIN CONTAINING 1"/>
    <property type="match status" value="1"/>
</dbReference>
<dbReference type="SUPFAM" id="SSF56112">
    <property type="entry name" value="Protein kinase-like (PK-like)"/>
    <property type="match status" value="1"/>
</dbReference>
<dbReference type="GO" id="GO:0005524">
    <property type="term" value="F:ATP binding"/>
    <property type="evidence" value="ECO:0007669"/>
    <property type="project" value="UniProtKB-UniRule"/>
</dbReference>
<evidence type="ECO:0000256" key="3">
    <source>
        <dbReference type="ARBA" id="ARBA00022679"/>
    </source>
</evidence>
<keyword evidence="5 12" id="KW-0418">Kinase</keyword>
<evidence type="ECO:0000256" key="5">
    <source>
        <dbReference type="ARBA" id="ARBA00022777"/>
    </source>
</evidence>
<dbReference type="Gene3D" id="1.10.510.10">
    <property type="entry name" value="Transferase(Phosphotransferase) domain 1"/>
    <property type="match status" value="1"/>
</dbReference>
<dbReference type="Pfam" id="PF00069">
    <property type="entry name" value="Pkinase"/>
    <property type="match status" value="1"/>
</dbReference>
<dbReference type="PROSITE" id="PS50011">
    <property type="entry name" value="PROTEIN_KINASE_DOM"/>
    <property type="match status" value="1"/>
</dbReference>
<accession>A0A9E3H894</accession>
<evidence type="ECO:0000256" key="2">
    <source>
        <dbReference type="ARBA" id="ARBA00022527"/>
    </source>
</evidence>
<dbReference type="InterPro" id="IPR011009">
    <property type="entry name" value="Kinase-like_dom_sf"/>
</dbReference>
<gene>
    <name evidence="12" type="ORF">KME28_09105</name>
</gene>
<comment type="catalytic activity">
    <reaction evidence="7">
        <text>L-threonyl-[protein] + ATP = O-phospho-L-threonyl-[protein] + ADP + H(+)</text>
        <dbReference type="Rhea" id="RHEA:46608"/>
        <dbReference type="Rhea" id="RHEA-COMP:11060"/>
        <dbReference type="Rhea" id="RHEA-COMP:11605"/>
        <dbReference type="ChEBI" id="CHEBI:15378"/>
        <dbReference type="ChEBI" id="CHEBI:30013"/>
        <dbReference type="ChEBI" id="CHEBI:30616"/>
        <dbReference type="ChEBI" id="CHEBI:61977"/>
        <dbReference type="ChEBI" id="CHEBI:456216"/>
        <dbReference type="EC" id="2.7.11.1"/>
    </reaction>
</comment>
<dbReference type="PANTHER" id="PTHR24363">
    <property type="entry name" value="SERINE/THREONINE PROTEIN KINASE"/>
    <property type="match status" value="1"/>
</dbReference>
<evidence type="ECO:0000313" key="13">
    <source>
        <dbReference type="Proteomes" id="UP000813215"/>
    </source>
</evidence>
<protein>
    <recommendedName>
        <fullName evidence="1">non-specific serine/threonine protein kinase</fullName>
        <ecNumber evidence="1">2.7.11.1</ecNumber>
    </recommendedName>
</protein>
<feature type="domain" description="Protein kinase" evidence="11">
    <location>
        <begin position="14"/>
        <end position="284"/>
    </location>
</feature>
<evidence type="ECO:0000256" key="10">
    <source>
        <dbReference type="SAM" id="MobiDB-lite"/>
    </source>
</evidence>
<keyword evidence="3" id="KW-0808">Transferase</keyword>
<organism evidence="12 13">
    <name type="scientific">Pelatocladus maniniholoensis HA4357-MV3</name>
    <dbReference type="NCBI Taxonomy" id="1117104"/>
    <lineage>
        <taxon>Bacteria</taxon>
        <taxon>Bacillati</taxon>
        <taxon>Cyanobacteriota</taxon>
        <taxon>Cyanophyceae</taxon>
        <taxon>Nostocales</taxon>
        <taxon>Nostocaceae</taxon>
        <taxon>Pelatocladus</taxon>
    </lineage>
</organism>
<dbReference type="InterPro" id="IPR017441">
    <property type="entry name" value="Protein_kinase_ATP_BS"/>
</dbReference>
<comment type="caution">
    <text evidence="12">The sequence shown here is derived from an EMBL/GenBank/DDBJ whole genome shotgun (WGS) entry which is preliminary data.</text>
</comment>
<dbReference type="CDD" id="cd14014">
    <property type="entry name" value="STKc_PknB_like"/>
    <property type="match status" value="1"/>
</dbReference>